<gene>
    <name evidence="2" type="ORF">ABH943_005209</name>
</gene>
<evidence type="ECO:0000313" key="3">
    <source>
        <dbReference type="Proteomes" id="UP001620514"/>
    </source>
</evidence>
<organism evidence="2 3">
    <name type="scientific">Caballeronia udeis</name>
    <dbReference type="NCBI Taxonomy" id="1232866"/>
    <lineage>
        <taxon>Bacteria</taxon>
        <taxon>Pseudomonadati</taxon>
        <taxon>Pseudomonadota</taxon>
        <taxon>Betaproteobacteria</taxon>
        <taxon>Burkholderiales</taxon>
        <taxon>Burkholderiaceae</taxon>
        <taxon>Caballeronia</taxon>
    </lineage>
</organism>
<keyword evidence="3" id="KW-1185">Reference proteome</keyword>
<comment type="caution">
    <text evidence="2">The sequence shown here is derived from an EMBL/GenBank/DDBJ whole genome shotgun (WGS) entry which is preliminary data.</text>
</comment>
<keyword evidence="1" id="KW-0812">Transmembrane</keyword>
<accession>A0ABW8MP21</accession>
<proteinExistence type="predicted"/>
<evidence type="ECO:0000313" key="2">
    <source>
        <dbReference type="EMBL" id="MFK4445187.1"/>
    </source>
</evidence>
<dbReference type="EMBL" id="JBIYDN010000018">
    <property type="protein sequence ID" value="MFK4445187.1"/>
    <property type="molecule type" value="Genomic_DNA"/>
</dbReference>
<feature type="transmembrane region" description="Helical" evidence="1">
    <location>
        <begin position="6"/>
        <end position="29"/>
    </location>
</feature>
<dbReference type="RefSeq" id="WP_404610217.1">
    <property type="nucleotide sequence ID" value="NZ_JBIYDN010000018.1"/>
</dbReference>
<dbReference type="Proteomes" id="UP001620514">
    <property type="component" value="Unassembled WGS sequence"/>
</dbReference>
<dbReference type="PROSITE" id="PS00409">
    <property type="entry name" value="PROKAR_NTER_METHYL"/>
    <property type="match status" value="1"/>
</dbReference>
<reference evidence="2 3" key="2">
    <citation type="submission" date="2024-11" db="EMBL/GenBank/DDBJ databases">
        <title>Using genomics to understand microbial adaptation to soil warming.</title>
        <authorList>
            <person name="Deangelis K.M. PhD."/>
        </authorList>
    </citation>
    <scope>NUCLEOTIDE SEQUENCE [LARGE SCALE GENOMIC DNA]</scope>
    <source>
        <strain evidence="2 3">GAS97</strain>
    </source>
</reference>
<sequence>MNLRCLSGFTLLELTVSVALGLLVVLATISLSR</sequence>
<dbReference type="Pfam" id="PF07963">
    <property type="entry name" value="N_methyl"/>
    <property type="match status" value="1"/>
</dbReference>
<evidence type="ECO:0000256" key="1">
    <source>
        <dbReference type="SAM" id="Phobius"/>
    </source>
</evidence>
<name>A0ABW8MP21_9BURK</name>
<reference evidence="2 3" key="1">
    <citation type="submission" date="2024-10" db="EMBL/GenBank/DDBJ databases">
        <authorList>
            <person name="Deangelis K."/>
            <person name="Huntemann M."/>
            <person name="Clum A."/>
            <person name="Wang J."/>
            <person name="Palaniappan K."/>
            <person name="Ritter S."/>
            <person name="Chen I.-M."/>
            <person name="Stamatis D."/>
            <person name="Reddy T."/>
            <person name="O'Malley R."/>
            <person name="Daum C."/>
            <person name="Ng V."/>
            <person name="Ivanova N."/>
            <person name="Kyrpides N."/>
            <person name="Woyke T."/>
        </authorList>
    </citation>
    <scope>NUCLEOTIDE SEQUENCE [LARGE SCALE GENOMIC DNA]</scope>
    <source>
        <strain evidence="2 3">GAS97</strain>
    </source>
</reference>
<dbReference type="InterPro" id="IPR012902">
    <property type="entry name" value="N_methyl_site"/>
</dbReference>
<protein>
    <submittedName>
        <fullName evidence="2">Tfp pilus assembly protein PilW</fullName>
    </submittedName>
</protein>
<keyword evidence="1" id="KW-1133">Transmembrane helix</keyword>
<keyword evidence="1" id="KW-0472">Membrane</keyword>